<dbReference type="InterPro" id="IPR007712">
    <property type="entry name" value="RelE/ParE_toxin"/>
</dbReference>
<dbReference type="InterPro" id="IPR035093">
    <property type="entry name" value="RelE/ParE_toxin_dom_sf"/>
</dbReference>
<accession>A0ABW2QEW1</accession>
<dbReference type="Proteomes" id="UP001596501">
    <property type="component" value="Unassembled WGS sequence"/>
</dbReference>
<dbReference type="RefSeq" id="WP_382219933.1">
    <property type="nucleotide sequence ID" value="NZ_JBHTCA010000002.1"/>
</dbReference>
<dbReference type="Pfam" id="PF05016">
    <property type="entry name" value="ParE_toxin"/>
    <property type="match status" value="1"/>
</dbReference>
<dbReference type="EMBL" id="JBHTCA010000002">
    <property type="protein sequence ID" value="MFC7408010.1"/>
    <property type="molecule type" value="Genomic_DNA"/>
</dbReference>
<organism evidence="2 3">
    <name type="scientific">Hydrogenophaga atypica</name>
    <dbReference type="NCBI Taxonomy" id="249409"/>
    <lineage>
        <taxon>Bacteria</taxon>
        <taxon>Pseudomonadati</taxon>
        <taxon>Pseudomonadota</taxon>
        <taxon>Betaproteobacteria</taxon>
        <taxon>Burkholderiales</taxon>
        <taxon>Comamonadaceae</taxon>
        <taxon>Hydrogenophaga</taxon>
    </lineage>
</organism>
<comment type="caution">
    <text evidence="2">The sequence shown here is derived from an EMBL/GenBank/DDBJ whole genome shotgun (WGS) entry which is preliminary data.</text>
</comment>
<evidence type="ECO:0000313" key="2">
    <source>
        <dbReference type="EMBL" id="MFC7408010.1"/>
    </source>
</evidence>
<proteinExistence type="predicted"/>
<gene>
    <name evidence="2" type="ORF">ACFQPB_03990</name>
</gene>
<keyword evidence="1" id="KW-1277">Toxin-antitoxin system</keyword>
<sequence>MSFRVIFSEAAARDLEVLFDFALQRELDSETGDFDIPARALRAIRDGLALLERSPFACRKAGSNPFLRELVIPFGGSGYVVLFEIVDQRRVIVGAVRHQREDDYH</sequence>
<evidence type="ECO:0000313" key="3">
    <source>
        <dbReference type="Proteomes" id="UP001596501"/>
    </source>
</evidence>
<dbReference type="Gene3D" id="3.30.2310.20">
    <property type="entry name" value="RelE-like"/>
    <property type="match status" value="1"/>
</dbReference>
<evidence type="ECO:0000256" key="1">
    <source>
        <dbReference type="ARBA" id="ARBA00022649"/>
    </source>
</evidence>
<name>A0ABW2QEW1_9BURK</name>
<reference evidence="3" key="1">
    <citation type="journal article" date="2019" name="Int. J. Syst. Evol. Microbiol.">
        <title>The Global Catalogue of Microorganisms (GCM) 10K type strain sequencing project: providing services to taxonomists for standard genome sequencing and annotation.</title>
        <authorList>
            <consortium name="The Broad Institute Genomics Platform"/>
            <consortium name="The Broad Institute Genome Sequencing Center for Infectious Disease"/>
            <person name="Wu L."/>
            <person name="Ma J."/>
        </authorList>
    </citation>
    <scope>NUCLEOTIDE SEQUENCE [LARGE SCALE GENOMIC DNA]</scope>
    <source>
        <strain evidence="3">CGMCC 1.12371</strain>
    </source>
</reference>
<keyword evidence="3" id="KW-1185">Reference proteome</keyword>
<protein>
    <submittedName>
        <fullName evidence="2">Type II toxin-antitoxin system RelE/ParE family toxin</fullName>
    </submittedName>
</protein>